<gene>
    <name evidence="2" type="ORF">CALK_2287</name>
</gene>
<dbReference type="InterPro" id="IPR027417">
    <property type="entry name" value="P-loop_NTPase"/>
</dbReference>
<dbReference type="STRING" id="1313304.CALK_2287"/>
<dbReference type="GO" id="GO:0006260">
    <property type="term" value="P:DNA replication"/>
    <property type="evidence" value="ECO:0007669"/>
    <property type="project" value="TreeGrafter"/>
</dbReference>
<dbReference type="PANTHER" id="PTHR30050:SF4">
    <property type="entry name" value="ATP-BINDING PROTEIN RV3427C IN INSERTION SEQUENCE-RELATED"/>
    <property type="match status" value="1"/>
</dbReference>
<evidence type="ECO:0000259" key="1">
    <source>
        <dbReference type="Pfam" id="PF01695"/>
    </source>
</evidence>
<dbReference type="Proteomes" id="UP000017148">
    <property type="component" value="Unassembled WGS sequence"/>
</dbReference>
<protein>
    <submittedName>
        <fullName evidence="2">Putative transposase</fullName>
    </submittedName>
</protein>
<evidence type="ECO:0000313" key="2">
    <source>
        <dbReference type="EMBL" id="ERP30876.1"/>
    </source>
</evidence>
<dbReference type="InterPro" id="IPR002611">
    <property type="entry name" value="IstB_ATP-bd"/>
</dbReference>
<keyword evidence="3" id="KW-1185">Reference proteome</keyword>
<dbReference type="OrthoDB" id="9773429at2"/>
<dbReference type="Pfam" id="PF01695">
    <property type="entry name" value="IstB_IS21"/>
    <property type="match status" value="1"/>
</dbReference>
<dbReference type="eggNOG" id="COG1484">
    <property type="taxonomic scope" value="Bacteria"/>
</dbReference>
<dbReference type="Gene3D" id="3.40.50.300">
    <property type="entry name" value="P-loop containing nucleotide triphosphate hydrolases"/>
    <property type="match status" value="1"/>
</dbReference>
<organism evidence="2 3">
    <name type="scientific">Chitinivibrio alkaliphilus ACht1</name>
    <dbReference type="NCBI Taxonomy" id="1313304"/>
    <lineage>
        <taxon>Bacteria</taxon>
        <taxon>Pseudomonadati</taxon>
        <taxon>Fibrobacterota</taxon>
        <taxon>Chitinivibrionia</taxon>
        <taxon>Chitinivibrionales</taxon>
        <taxon>Chitinivibrionaceae</taxon>
        <taxon>Chitinivibrio</taxon>
    </lineage>
</organism>
<dbReference type="PATRIC" id="fig|1313304.3.peg.2179"/>
<dbReference type="AlphaFoldDB" id="U7D5Q1"/>
<accession>U7D5Q1</accession>
<dbReference type="GO" id="GO:0005524">
    <property type="term" value="F:ATP binding"/>
    <property type="evidence" value="ECO:0007669"/>
    <property type="project" value="InterPro"/>
</dbReference>
<sequence length="107" mass="12687">MNAKKELEVERALKKMDKFDAVLIDDIGYVQYTREEMEVLFTFLAHRYERGSLMITSNLPFSKWEQIFKDPMTTAAAIDRIVHHSVILELNLESYRMEVARKQMKED</sequence>
<dbReference type="SUPFAM" id="SSF52540">
    <property type="entry name" value="P-loop containing nucleoside triphosphate hydrolases"/>
    <property type="match status" value="1"/>
</dbReference>
<name>U7D5Q1_9BACT</name>
<comment type="caution">
    <text evidence="2">The sequence shown here is derived from an EMBL/GenBank/DDBJ whole genome shotgun (WGS) entry which is preliminary data.</text>
</comment>
<dbReference type="EMBL" id="ASJR01000028">
    <property type="protein sequence ID" value="ERP30876.1"/>
    <property type="molecule type" value="Genomic_DNA"/>
</dbReference>
<proteinExistence type="predicted"/>
<evidence type="ECO:0000313" key="3">
    <source>
        <dbReference type="Proteomes" id="UP000017148"/>
    </source>
</evidence>
<reference evidence="2 3" key="1">
    <citation type="journal article" date="2013" name="Environ. Microbiol.">
        <title>Genome analysis of Chitinivibrio alkaliphilus gen. nov., sp. nov., a novel extremely haloalkaliphilic anaerobic chitinolytic bacterium from the candidate phylum Termite Group 3.</title>
        <authorList>
            <person name="Sorokin D.Y."/>
            <person name="Gumerov V.M."/>
            <person name="Rakitin A.L."/>
            <person name="Beletsky A.V."/>
            <person name="Damste J.S."/>
            <person name="Muyzer G."/>
            <person name="Mardanov A.V."/>
            <person name="Ravin N.V."/>
        </authorList>
    </citation>
    <scope>NUCLEOTIDE SEQUENCE [LARGE SCALE GENOMIC DNA]</scope>
    <source>
        <strain evidence="2 3">ACht1</strain>
    </source>
</reference>
<feature type="domain" description="IstB-like ATP-binding" evidence="1">
    <location>
        <begin position="3"/>
        <end position="100"/>
    </location>
</feature>
<dbReference type="PANTHER" id="PTHR30050">
    <property type="entry name" value="CHROMOSOMAL REPLICATION INITIATOR PROTEIN DNAA"/>
    <property type="match status" value="1"/>
</dbReference>